<evidence type="ECO:0000313" key="5">
    <source>
        <dbReference type="Proteomes" id="UP001253851"/>
    </source>
</evidence>
<sequence>MKLRKELLGIVLAFSMTGIIATSVNANAYQDVYDQQEKQEQKINKLLQSVFISEDEQSTLEHELTSFDQVKDRENRQGLLDLIAQSEATLAKVEKNVSSAEANAVKTELSQIKTQLDALAKKSDEAFITKDDQTQINEITEKYQTVFGTSEITPVRSLANEVTTLAKAVERHQKELISLVDKLKEDNKATDTLLKKDYLSERDKKDLTQNKAVNQTFFEDADEKTAVEERQSDSAKLIENIRQKQEATAKEFKDYEFKAKSLIKETTLLLDDGDLTKDETKELTTAKTTLEDSLALKDYSPGTLKDDFAALDSQYDSAKTSSDKRIADKKKEAEAAAKAEREKQAKEQAEAAEQAKANEEANQANANQATPSPSLVGEWYQAPAGYKFLKVESGKTYGQVKIPENFTLITDSEAQSYSPGHGNGYAKQ</sequence>
<organism evidence="4 5">
    <name type="scientific">Enterococcus casseliflavus</name>
    <name type="common">Enterococcus flavescens</name>
    <dbReference type="NCBI Taxonomy" id="37734"/>
    <lineage>
        <taxon>Bacteria</taxon>
        <taxon>Bacillati</taxon>
        <taxon>Bacillota</taxon>
        <taxon>Bacilli</taxon>
        <taxon>Lactobacillales</taxon>
        <taxon>Enterococcaceae</taxon>
        <taxon>Enterococcus</taxon>
    </lineage>
</organism>
<evidence type="ECO:0000256" key="2">
    <source>
        <dbReference type="SAM" id="MobiDB-lite"/>
    </source>
</evidence>
<proteinExistence type="predicted"/>
<comment type="caution">
    <text evidence="4">The sequence shown here is derived from an EMBL/GenBank/DDBJ whole genome shotgun (WGS) entry which is preliminary data.</text>
</comment>
<feature type="compositionally biased region" description="Low complexity" evidence="2">
    <location>
        <begin position="351"/>
        <end position="369"/>
    </location>
</feature>
<feature type="signal peptide" evidence="3">
    <location>
        <begin position="1"/>
        <end position="28"/>
    </location>
</feature>
<keyword evidence="1" id="KW-0175">Coiled coil</keyword>
<feature type="chain" id="PRO_5044867087" evidence="3">
    <location>
        <begin position="29"/>
        <end position="428"/>
    </location>
</feature>
<evidence type="ECO:0000313" key="4">
    <source>
        <dbReference type="EMBL" id="MDT2983846.1"/>
    </source>
</evidence>
<keyword evidence="3" id="KW-0732">Signal</keyword>
<feature type="coiled-coil region" evidence="1">
    <location>
        <begin position="76"/>
        <end position="122"/>
    </location>
</feature>
<gene>
    <name evidence="4" type="ORF">P7I34_14310</name>
</gene>
<accession>A0ABD5FNN1</accession>
<name>A0ABD5FNN1_ENTCA</name>
<reference evidence="4 5" key="1">
    <citation type="submission" date="2023-03" db="EMBL/GenBank/DDBJ databases">
        <authorList>
            <person name="Shen W."/>
            <person name="Cai J."/>
        </authorList>
    </citation>
    <scope>NUCLEOTIDE SEQUENCE [LARGE SCALE GENOMIC DNA]</scope>
    <source>
        <strain evidence="4 5">B516</strain>
    </source>
</reference>
<evidence type="ECO:0000256" key="1">
    <source>
        <dbReference type="SAM" id="Coils"/>
    </source>
</evidence>
<evidence type="ECO:0000256" key="3">
    <source>
        <dbReference type="SAM" id="SignalP"/>
    </source>
</evidence>
<dbReference type="RefSeq" id="WP_074934370.1">
    <property type="nucleotide sequence ID" value="NZ_CABGRH010000002.1"/>
</dbReference>
<protein>
    <submittedName>
        <fullName evidence="4">Uncharacterized protein</fullName>
    </submittedName>
</protein>
<dbReference type="EMBL" id="JARQDZ010000009">
    <property type="protein sequence ID" value="MDT2983846.1"/>
    <property type="molecule type" value="Genomic_DNA"/>
</dbReference>
<feature type="region of interest" description="Disordered" evidence="2">
    <location>
        <begin position="319"/>
        <end position="376"/>
    </location>
</feature>
<dbReference type="Proteomes" id="UP001253851">
    <property type="component" value="Unassembled WGS sequence"/>
</dbReference>
<feature type="compositionally biased region" description="Basic and acidic residues" evidence="2">
    <location>
        <begin position="321"/>
        <end position="349"/>
    </location>
</feature>
<feature type="coiled-coil region" evidence="1">
    <location>
        <begin position="155"/>
        <end position="189"/>
    </location>
</feature>
<dbReference type="AlphaFoldDB" id="A0ABD5FNN1"/>